<dbReference type="Pfam" id="PF00646">
    <property type="entry name" value="F-box"/>
    <property type="match status" value="1"/>
</dbReference>
<dbReference type="SMART" id="SM00256">
    <property type="entry name" value="FBOX"/>
    <property type="match status" value="1"/>
</dbReference>
<dbReference type="Proteomes" id="UP000886595">
    <property type="component" value="Unassembled WGS sequence"/>
</dbReference>
<evidence type="ECO:0000256" key="1">
    <source>
        <dbReference type="SAM" id="MobiDB-lite"/>
    </source>
</evidence>
<feature type="compositionally biased region" description="Low complexity" evidence="1">
    <location>
        <begin position="19"/>
        <end position="28"/>
    </location>
</feature>
<dbReference type="Pfam" id="PF08268">
    <property type="entry name" value="FBA_3"/>
    <property type="match status" value="1"/>
</dbReference>
<dbReference type="PANTHER" id="PTHR31111:SF42">
    <property type="entry name" value="F-BOX DOMAIN-CONTAINING PROTEIN"/>
    <property type="match status" value="1"/>
</dbReference>
<evidence type="ECO:0000313" key="4">
    <source>
        <dbReference type="Proteomes" id="UP000886595"/>
    </source>
</evidence>
<dbReference type="EMBL" id="JAAMPC010000002">
    <property type="protein sequence ID" value="KAG2328461.1"/>
    <property type="molecule type" value="Genomic_DNA"/>
</dbReference>
<evidence type="ECO:0000313" key="3">
    <source>
        <dbReference type="EMBL" id="KAG2328461.1"/>
    </source>
</evidence>
<evidence type="ECO:0000259" key="2">
    <source>
        <dbReference type="PROSITE" id="PS50181"/>
    </source>
</evidence>
<feature type="domain" description="F-box" evidence="2">
    <location>
        <begin position="24"/>
        <end position="73"/>
    </location>
</feature>
<reference evidence="3 4" key="1">
    <citation type="submission" date="2020-02" db="EMBL/GenBank/DDBJ databases">
        <authorList>
            <person name="Ma Q."/>
            <person name="Huang Y."/>
            <person name="Song X."/>
            <person name="Pei D."/>
        </authorList>
    </citation>
    <scope>NUCLEOTIDE SEQUENCE [LARGE SCALE GENOMIC DNA]</scope>
    <source>
        <strain evidence="3">Sxm20200214</strain>
        <tissue evidence="3">Leaf</tissue>
    </source>
</reference>
<gene>
    <name evidence="3" type="ORF">Bca52824_011189</name>
</gene>
<dbReference type="PANTHER" id="PTHR31111">
    <property type="entry name" value="BNAA05G37150D PROTEIN-RELATED"/>
    <property type="match status" value="1"/>
</dbReference>
<organism evidence="3 4">
    <name type="scientific">Brassica carinata</name>
    <name type="common">Ethiopian mustard</name>
    <name type="synonym">Abyssinian cabbage</name>
    <dbReference type="NCBI Taxonomy" id="52824"/>
    <lineage>
        <taxon>Eukaryota</taxon>
        <taxon>Viridiplantae</taxon>
        <taxon>Streptophyta</taxon>
        <taxon>Embryophyta</taxon>
        <taxon>Tracheophyta</taxon>
        <taxon>Spermatophyta</taxon>
        <taxon>Magnoliopsida</taxon>
        <taxon>eudicotyledons</taxon>
        <taxon>Gunneridae</taxon>
        <taxon>Pentapetalae</taxon>
        <taxon>rosids</taxon>
        <taxon>malvids</taxon>
        <taxon>Brassicales</taxon>
        <taxon>Brassicaceae</taxon>
        <taxon>Brassiceae</taxon>
        <taxon>Brassica</taxon>
    </lineage>
</organism>
<dbReference type="InterPro" id="IPR013187">
    <property type="entry name" value="F-box-assoc_dom_typ3"/>
</dbReference>
<comment type="caution">
    <text evidence="3">The sequence shown here is derived from an EMBL/GenBank/DDBJ whole genome shotgun (WGS) entry which is preliminary data.</text>
</comment>
<dbReference type="PROSITE" id="PS50181">
    <property type="entry name" value="FBOX"/>
    <property type="match status" value="1"/>
</dbReference>
<keyword evidence="4" id="KW-1185">Reference proteome</keyword>
<dbReference type="OrthoDB" id="1107590at2759"/>
<dbReference type="NCBIfam" id="TIGR01640">
    <property type="entry name" value="F_box_assoc_1"/>
    <property type="match status" value="1"/>
</dbReference>
<feature type="region of interest" description="Disordered" evidence="1">
    <location>
        <begin position="1"/>
        <end position="28"/>
    </location>
</feature>
<proteinExistence type="predicted"/>
<dbReference type="SUPFAM" id="SSF81383">
    <property type="entry name" value="F-box domain"/>
    <property type="match status" value="1"/>
</dbReference>
<dbReference type="InterPro" id="IPR036047">
    <property type="entry name" value="F-box-like_dom_sf"/>
</dbReference>
<dbReference type="AlphaFoldDB" id="A0A8X7WEV0"/>
<sequence>MEQQEEKTENINTKRRKQSPSSSKLSSSSIPLDLTLEILSKLPVESVMRFRCVSKVWSSITTDPYFISSFKTRPRLLMFYRKGAKLFVFSLSQNPNKNEGFSYSSSQPIDSYHITYPENCCVSDSTESVHGLICFQISTNPIIWSPSMRQFLTIRKPQVESWKETTVFLGYDPNVGKHKLVCMSSLKTCDHCRVLTLGSDEKSWRMVKTEHTHRPFNGHGTGFNGRCINGVLYYQAICGYHRFIMSFDVSSETSSVITCPWGGDYKVWKMLMMISYEGKLAFVGNIRSGKRIIMWVLEDAMKSQWRHRHYLPLSHYFGQDLHKQFKLIGITDDGELIYSPKAVFDYLYIIYVDPKRKTFRRVEDKRIVVDEGSSLDHRPQYIPNHIETLLSF</sequence>
<accession>A0A8X7WEV0</accession>
<protein>
    <recommendedName>
        <fullName evidence="2">F-box domain-containing protein</fullName>
    </recommendedName>
</protein>
<dbReference type="CDD" id="cd22157">
    <property type="entry name" value="F-box_AtFBW1-like"/>
    <property type="match status" value="1"/>
</dbReference>
<name>A0A8X7WEV0_BRACI</name>
<dbReference type="InterPro" id="IPR017451">
    <property type="entry name" value="F-box-assoc_interact_dom"/>
</dbReference>
<dbReference type="InterPro" id="IPR001810">
    <property type="entry name" value="F-box_dom"/>
</dbReference>
<dbReference type="Gene3D" id="1.20.1280.50">
    <property type="match status" value="1"/>
</dbReference>